<evidence type="ECO:0000256" key="1">
    <source>
        <dbReference type="SAM" id="MobiDB-lite"/>
    </source>
</evidence>
<dbReference type="AlphaFoldDB" id="A0A8T0HV70"/>
<dbReference type="Proteomes" id="UP000822688">
    <property type="component" value="Chromosome V"/>
</dbReference>
<keyword evidence="3" id="KW-1185">Reference proteome</keyword>
<comment type="caution">
    <text evidence="2">The sequence shown here is derived from an EMBL/GenBank/DDBJ whole genome shotgun (WGS) entry which is preliminary data.</text>
</comment>
<evidence type="ECO:0000313" key="3">
    <source>
        <dbReference type="Proteomes" id="UP000822688"/>
    </source>
</evidence>
<name>A0A8T0HV70_CERPU</name>
<feature type="compositionally biased region" description="Low complexity" evidence="1">
    <location>
        <begin position="313"/>
        <end position="323"/>
    </location>
</feature>
<feature type="region of interest" description="Disordered" evidence="1">
    <location>
        <begin position="268"/>
        <end position="323"/>
    </location>
</feature>
<reference evidence="2" key="1">
    <citation type="submission" date="2020-06" db="EMBL/GenBank/DDBJ databases">
        <title>WGS assembly of Ceratodon purpureus strain R40.</title>
        <authorList>
            <person name="Carey S.B."/>
            <person name="Jenkins J."/>
            <person name="Shu S."/>
            <person name="Lovell J.T."/>
            <person name="Sreedasyam A."/>
            <person name="Maumus F."/>
            <person name="Tiley G.P."/>
            <person name="Fernandez-Pozo N."/>
            <person name="Barry K."/>
            <person name="Chen C."/>
            <person name="Wang M."/>
            <person name="Lipzen A."/>
            <person name="Daum C."/>
            <person name="Saski C.A."/>
            <person name="Payton A.C."/>
            <person name="Mcbreen J.C."/>
            <person name="Conrad R.E."/>
            <person name="Kollar L.M."/>
            <person name="Olsson S."/>
            <person name="Huttunen S."/>
            <person name="Landis J.B."/>
            <person name="Wickett N.J."/>
            <person name="Johnson M.G."/>
            <person name="Rensing S.A."/>
            <person name="Grimwood J."/>
            <person name="Schmutz J."/>
            <person name="Mcdaniel S.F."/>
        </authorList>
    </citation>
    <scope>NUCLEOTIDE SEQUENCE</scope>
    <source>
        <strain evidence="2">R40</strain>
    </source>
</reference>
<sequence>MHHRHDLQCRFKLPIHSSSFRVKQQFPSPEPQLTPQLEPSDLRIANSQLQESPQLQAFYTPPSLIRQPILGTCQQLSSPPRTTNKRRIKIKKIKITATPLGLHRPLYLKPTATSSFQTNLCRASHHELRSSPSSSLFTDLTSLQHQQKSSNRMHLPLTLNSHQHLGYRSKQLDLTIATALLFVYTLDSSPNNCNHMHRATALCTPNTLEFRDAATISSNKCRSLPPLLPSAEPSTSKTMQPPTTFFRPIITFFPEPLSVAPYKINSRRPSIKQSPSCSRNSAGTSNLQENTAVSRAQSTEQEGTTHQPAQPRSNSSKTNPTPLTTTTCNLLIAAFFEIRLVQASPTTPPSARTRLNCRHQNSPAPHQQILPSARPNTNTANHLDQSQVAPTAVSTL</sequence>
<gene>
    <name evidence="2" type="ORF">KC19_VG307000</name>
</gene>
<accession>A0A8T0HV70</accession>
<proteinExistence type="predicted"/>
<dbReference type="EMBL" id="CM026426">
    <property type="protein sequence ID" value="KAG0574972.1"/>
    <property type="molecule type" value="Genomic_DNA"/>
</dbReference>
<evidence type="ECO:0000313" key="2">
    <source>
        <dbReference type="EMBL" id="KAG0574972.1"/>
    </source>
</evidence>
<feature type="compositionally biased region" description="Polar residues" evidence="1">
    <location>
        <begin position="271"/>
        <end position="312"/>
    </location>
</feature>
<organism evidence="2 3">
    <name type="scientific">Ceratodon purpureus</name>
    <name type="common">Fire moss</name>
    <name type="synonym">Dicranum purpureum</name>
    <dbReference type="NCBI Taxonomy" id="3225"/>
    <lineage>
        <taxon>Eukaryota</taxon>
        <taxon>Viridiplantae</taxon>
        <taxon>Streptophyta</taxon>
        <taxon>Embryophyta</taxon>
        <taxon>Bryophyta</taxon>
        <taxon>Bryophytina</taxon>
        <taxon>Bryopsida</taxon>
        <taxon>Dicranidae</taxon>
        <taxon>Pseudoditrichales</taxon>
        <taxon>Ditrichaceae</taxon>
        <taxon>Ceratodon</taxon>
    </lineage>
</organism>
<feature type="region of interest" description="Disordered" evidence="1">
    <location>
        <begin position="345"/>
        <end position="396"/>
    </location>
</feature>
<protein>
    <submittedName>
        <fullName evidence="2">Uncharacterized protein</fullName>
    </submittedName>
</protein>
<feature type="compositionally biased region" description="Polar residues" evidence="1">
    <location>
        <begin position="374"/>
        <end position="396"/>
    </location>
</feature>